<dbReference type="InterPro" id="IPR001314">
    <property type="entry name" value="Peptidase_S1A"/>
</dbReference>
<dbReference type="InterPro" id="IPR009003">
    <property type="entry name" value="Peptidase_S1_PA"/>
</dbReference>
<feature type="chain" id="PRO_5042585181" evidence="2">
    <location>
        <begin position="24"/>
        <end position="248"/>
    </location>
</feature>
<dbReference type="Gene3D" id="2.40.10.10">
    <property type="entry name" value="Trypsin-like serine proteases"/>
    <property type="match status" value="1"/>
</dbReference>
<keyword evidence="1" id="KW-1015">Disulfide bond</keyword>
<keyword evidence="4" id="KW-1185">Reference proteome</keyword>
<evidence type="ECO:0000256" key="1">
    <source>
        <dbReference type="ARBA" id="ARBA00023157"/>
    </source>
</evidence>
<dbReference type="PROSITE" id="PS00134">
    <property type="entry name" value="TRYPSIN_HIS"/>
    <property type="match status" value="1"/>
</dbReference>
<dbReference type="PANTHER" id="PTHR24252:SF7">
    <property type="entry name" value="HYALIN"/>
    <property type="match status" value="1"/>
</dbReference>
<dbReference type="SUPFAM" id="SSF50494">
    <property type="entry name" value="Trypsin-like serine proteases"/>
    <property type="match status" value="1"/>
</dbReference>
<dbReference type="KEGG" id="goe:100898715"/>
<dbReference type="InterPro" id="IPR001254">
    <property type="entry name" value="Trypsin_dom"/>
</dbReference>
<dbReference type="InterPro" id="IPR018114">
    <property type="entry name" value="TRYPSIN_HIS"/>
</dbReference>
<evidence type="ECO:0000313" key="5">
    <source>
        <dbReference type="RefSeq" id="XP_018496239.1"/>
    </source>
</evidence>
<name>A0AAJ7L5A4_9ACAR</name>
<gene>
    <name evidence="5" type="primary">LOC100898715</name>
</gene>
<sequence>MSSTKIAVLIILILFSLRGDLLTNVNGLTVHDRILINANMFSRPARRLWAHKVYPRRFFTNSWWGKCHFKDTLSFSEILTQLGNLPKFDALDVSVCGRLSSVPRIINGTEAERQIFKYNAALVDMSRSGNKVFCGSSILSSRFVLTAAHCIEPYAKSIHKLRVSIGEYDLAVRSDKWRKIMKIADCQMHKEYTGKSPFRNDIALIKTSDEIVFNEFIGPICLPPVAQRPDFFEEQAIVSGWGLTNGSL</sequence>
<proteinExistence type="predicted"/>
<dbReference type="SMART" id="SM00020">
    <property type="entry name" value="Tryp_SPc"/>
    <property type="match status" value="1"/>
</dbReference>
<dbReference type="PROSITE" id="PS50240">
    <property type="entry name" value="TRYPSIN_DOM"/>
    <property type="match status" value="1"/>
</dbReference>
<dbReference type="PANTHER" id="PTHR24252">
    <property type="entry name" value="ACROSIN-RELATED"/>
    <property type="match status" value="1"/>
</dbReference>
<dbReference type="InterPro" id="IPR043504">
    <property type="entry name" value="Peptidase_S1_PA_chymotrypsin"/>
</dbReference>
<protein>
    <submittedName>
        <fullName evidence="5">Vitamin K-dependent protein C</fullName>
    </submittedName>
</protein>
<dbReference type="AlphaFoldDB" id="A0AAJ7L5A4"/>
<dbReference type="Proteomes" id="UP000694867">
    <property type="component" value="Unplaced"/>
</dbReference>
<dbReference type="Pfam" id="PF00089">
    <property type="entry name" value="Trypsin"/>
    <property type="match status" value="1"/>
</dbReference>
<feature type="signal peptide" evidence="2">
    <location>
        <begin position="1"/>
        <end position="23"/>
    </location>
</feature>
<evidence type="ECO:0000259" key="3">
    <source>
        <dbReference type="PROSITE" id="PS50240"/>
    </source>
</evidence>
<dbReference type="GO" id="GO:0006508">
    <property type="term" value="P:proteolysis"/>
    <property type="evidence" value="ECO:0007669"/>
    <property type="project" value="InterPro"/>
</dbReference>
<dbReference type="FunFam" id="2.40.10.10:FF:000068">
    <property type="entry name" value="transmembrane protease serine 2"/>
    <property type="match status" value="1"/>
</dbReference>
<evidence type="ECO:0000313" key="4">
    <source>
        <dbReference type="Proteomes" id="UP000694867"/>
    </source>
</evidence>
<feature type="domain" description="Peptidase S1" evidence="3">
    <location>
        <begin position="105"/>
        <end position="248"/>
    </location>
</feature>
<dbReference type="GO" id="GO:0004252">
    <property type="term" value="F:serine-type endopeptidase activity"/>
    <property type="evidence" value="ECO:0007669"/>
    <property type="project" value="InterPro"/>
</dbReference>
<dbReference type="RefSeq" id="XP_018496239.1">
    <property type="nucleotide sequence ID" value="XM_018640723.1"/>
</dbReference>
<organism evidence="4 5">
    <name type="scientific">Galendromus occidentalis</name>
    <name type="common">western predatory mite</name>
    <dbReference type="NCBI Taxonomy" id="34638"/>
    <lineage>
        <taxon>Eukaryota</taxon>
        <taxon>Metazoa</taxon>
        <taxon>Ecdysozoa</taxon>
        <taxon>Arthropoda</taxon>
        <taxon>Chelicerata</taxon>
        <taxon>Arachnida</taxon>
        <taxon>Acari</taxon>
        <taxon>Parasitiformes</taxon>
        <taxon>Mesostigmata</taxon>
        <taxon>Gamasina</taxon>
        <taxon>Phytoseioidea</taxon>
        <taxon>Phytoseiidae</taxon>
        <taxon>Typhlodrominae</taxon>
        <taxon>Galendromus</taxon>
    </lineage>
</organism>
<evidence type="ECO:0000256" key="2">
    <source>
        <dbReference type="SAM" id="SignalP"/>
    </source>
</evidence>
<keyword evidence="2" id="KW-0732">Signal</keyword>
<dbReference type="PRINTS" id="PR00722">
    <property type="entry name" value="CHYMOTRYPSIN"/>
</dbReference>
<reference evidence="5" key="1">
    <citation type="submission" date="2025-08" db="UniProtKB">
        <authorList>
            <consortium name="RefSeq"/>
        </authorList>
    </citation>
    <scope>IDENTIFICATION</scope>
</reference>
<dbReference type="GeneID" id="100898715"/>
<accession>A0AAJ7L5A4</accession>